<comment type="similarity">
    <text evidence="1 4">Belongs to the glycosyl hydrolase 32 family.</text>
</comment>
<dbReference type="Proteomes" id="UP000502331">
    <property type="component" value="Chromosome"/>
</dbReference>
<keyword evidence="9" id="KW-1185">Reference proteome</keyword>
<evidence type="ECO:0000256" key="3">
    <source>
        <dbReference type="ARBA" id="ARBA00023295"/>
    </source>
</evidence>
<feature type="region of interest" description="Disordered" evidence="5">
    <location>
        <begin position="32"/>
        <end position="55"/>
    </location>
</feature>
<evidence type="ECO:0000259" key="6">
    <source>
        <dbReference type="Pfam" id="PF00251"/>
    </source>
</evidence>
<sequence>MTEPQPKKSKKLLAIAVLCILVLGTVVSWQSLSSSPETPSPDGDQPNQEDTKFQRPEAWSEYRPATHLTPGQNWMNDPQRPFFLDGLWHFYYLYNADYPDGNGTEWYHTTSTDLVHWKDEGVAIEKYKNGLGDIWTGSAVVDTENTAGFGKNAVISLVTQQVDGVQRQSLFYSTDGGYSFTSYDGNPVMDNPGVEAWRDPKVVWDKERNQWLMLLAEGNKVGFYTSKDLKSWDYQSGFETTDLGVVECPDFFQMTVDGDPERTTWVLGISANGASSGRTTGYTYWSGSFDGKSFTADEKDPRWLDAGSDFYAAVTWDDPKAQDPTKHRYALGWMNNWAYAGDLPLGDWSGGTMSTVRQLSLRDVDGHPQLFSEPIDALDELEGEAVVAEPGAVAKDHEASLGKAESDAYRLHVDLSQDQSAPAEETQVQLKDAQGATVTVGYNFNDQTLFLNRDNDKAAGNMPESYREIRSEKLPVDNGQLSLDILVDTTSIEIFAEDGQATLSSTAFLSPGGHELSLKSFGGTTDMRESSTTPLAVAETQRQ</sequence>
<dbReference type="RefSeq" id="WP_172512498.1">
    <property type="nucleotide sequence ID" value="NZ_CP032549.1"/>
</dbReference>
<keyword evidence="2 4" id="KW-0378">Hydrolase</keyword>
<evidence type="ECO:0000256" key="4">
    <source>
        <dbReference type="RuleBase" id="RU362110"/>
    </source>
</evidence>
<feature type="domain" description="Glycosyl hydrolase family 32 N-terminal" evidence="6">
    <location>
        <begin position="67"/>
        <end position="374"/>
    </location>
</feature>
<gene>
    <name evidence="8" type="ORF">D3791_13330</name>
</gene>
<dbReference type="SUPFAM" id="SSF75005">
    <property type="entry name" value="Arabinanase/levansucrase/invertase"/>
    <property type="match status" value="1"/>
</dbReference>
<dbReference type="GO" id="GO:0004575">
    <property type="term" value="F:sucrose alpha-glucosidase activity"/>
    <property type="evidence" value="ECO:0007669"/>
    <property type="project" value="TreeGrafter"/>
</dbReference>
<feature type="domain" description="Glycosyl hydrolase family 32 C-terminal" evidence="7">
    <location>
        <begin position="399"/>
        <end position="526"/>
    </location>
</feature>
<dbReference type="SMART" id="SM00640">
    <property type="entry name" value="Glyco_32"/>
    <property type="match status" value="1"/>
</dbReference>
<dbReference type="InterPro" id="IPR013189">
    <property type="entry name" value="Glyco_hydro_32_C"/>
</dbReference>
<evidence type="ECO:0000259" key="7">
    <source>
        <dbReference type="Pfam" id="PF08244"/>
    </source>
</evidence>
<evidence type="ECO:0000313" key="9">
    <source>
        <dbReference type="Proteomes" id="UP000502331"/>
    </source>
</evidence>
<dbReference type="PANTHER" id="PTHR42800">
    <property type="entry name" value="EXOINULINASE INUD (AFU_ORTHOLOGUE AFUA_5G00480)"/>
    <property type="match status" value="1"/>
</dbReference>
<feature type="region of interest" description="Disordered" evidence="5">
    <location>
        <begin position="519"/>
        <end position="543"/>
    </location>
</feature>
<evidence type="ECO:0000256" key="5">
    <source>
        <dbReference type="SAM" id="MobiDB-lite"/>
    </source>
</evidence>
<name>A0A6H0SN36_9MICC</name>
<dbReference type="InterPro" id="IPR023296">
    <property type="entry name" value="Glyco_hydro_beta-prop_sf"/>
</dbReference>
<dbReference type="Pfam" id="PF00251">
    <property type="entry name" value="Glyco_hydro_32N"/>
    <property type="match status" value="1"/>
</dbReference>
<reference evidence="8 9" key="1">
    <citation type="submission" date="2018-09" db="EMBL/GenBank/DDBJ databases">
        <title>Glutamicibacter mishrai S5-52T (LMG 29155T = KCTC 39846T).</title>
        <authorList>
            <person name="Das S.K."/>
        </authorList>
    </citation>
    <scope>NUCLEOTIDE SEQUENCE [LARGE SCALE GENOMIC DNA]</scope>
    <source>
        <strain evidence="8 9">S5-52</strain>
    </source>
</reference>
<dbReference type="InterPro" id="IPR013320">
    <property type="entry name" value="ConA-like_dom_sf"/>
</dbReference>
<proteinExistence type="inferred from homology"/>
<dbReference type="GO" id="GO:0005737">
    <property type="term" value="C:cytoplasm"/>
    <property type="evidence" value="ECO:0007669"/>
    <property type="project" value="TreeGrafter"/>
</dbReference>
<dbReference type="EMBL" id="CP032549">
    <property type="protein sequence ID" value="QIV88001.1"/>
    <property type="molecule type" value="Genomic_DNA"/>
</dbReference>
<dbReference type="InterPro" id="IPR013148">
    <property type="entry name" value="Glyco_hydro_32_N"/>
</dbReference>
<dbReference type="PANTHER" id="PTHR42800:SF1">
    <property type="entry name" value="EXOINULINASE INUD (AFU_ORTHOLOGUE AFUA_5G00480)"/>
    <property type="match status" value="1"/>
</dbReference>
<evidence type="ECO:0000256" key="1">
    <source>
        <dbReference type="ARBA" id="ARBA00009902"/>
    </source>
</evidence>
<evidence type="ECO:0000313" key="8">
    <source>
        <dbReference type="EMBL" id="QIV88001.1"/>
    </source>
</evidence>
<evidence type="ECO:0000256" key="2">
    <source>
        <dbReference type="ARBA" id="ARBA00022801"/>
    </source>
</evidence>
<dbReference type="GO" id="GO:0005987">
    <property type="term" value="P:sucrose catabolic process"/>
    <property type="evidence" value="ECO:0007669"/>
    <property type="project" value="TreeGrafter"/>
</dbReference>
<accession>A0A6H0SN36</accession>
<dbReference type="InterPro" id="IPR001362">
    <property type="entry name" value="Glyco_hydro_32"/>
</dbReference>
<protein>
    <submittedName>
        <fullName evidence="8">Glycoside hydrolase family 32 protein</fullName>
    </submittedName>
</protein>
<dbReference type="CDD" id="cd18622">
    <property type="entry name" value="GH32_Inu-like"/>
    <property type="match status" value="1"/>
</dbReference>
<dbReference type="Pfam" id="PF08244">
    <property type="entry name" value="Glyco_hydro_32C"/>
    <property type="match status" value="1"/>
</dbReference>
<keyword evidence="3 4" id="KW-0326">Glycosidase</keyword>
<dbReference type="AlphaFoldDB" id="A0A6H0SN36"/>
<organism evidence="8 9">
    <name type="scientific">Glutamicibacter mishrai</name>
    <dbReference type="NCBI Taxonomy" id="1775880"/>
    <lineage>
        <taxon>Bacteria</taxon>
        <taxon>Bacillati</taxon>
        <taxon>Actinomycetota</taxon>
        <taxon>Actinomycetes</taxon>
        <taxon>Micrococcales</taxon>
        <taxon>Micrococcaceae</taxon>
        <taxon>Glutamicibacter</taxon>
    </lineage>
</organism>
<dbReference type="Gene3D" id="2.60.120.560">
    <property type="entry name" value="Exo-inulinase, domain 1"/>
    <property type="match status" value="1"/>
</dbReference>
<dbReference type="SUPFAM" id="SSF49899">
    <property type="entry name" value="Concanavalin A-like lectins/glucanases"/>
    <property type="match status" value="1"/>
</dbReference>
<dbReference type="Gene3D" id="2.115.10.20">
    <property type="entry name" value="Glycosyl hydrolase domain, family 43"/>
    <property type="match status" value="1"/>
</dbReference>